<dbReference type="InterPro" id="IPR029069">
    <property type="entry name" value="HotDog_dom_sf"/>
</dbReference>
<reference evidence="5" key="1">
    <citation type="submission" date="2016-10" db="EMBL/GenBank/DDBJ databases">
        <authorList>
            <person name="Varghese N."/>
            <person name="Submissions S."/>
        </authorList>
    </citation>
    <scope>NUCLEOTIDE SEQUENCE [LARGE SCALE GENOMIC DNA]</scope>
    <source>
        <strain evidence="5">DSM 16089</strain>
    </source>
</reference>
<accession>A0A1H4KSY1</accession>
<dbReference type="OrthoDB" id="9813282at2"/>
<feature type="domain" description="Thioesterase" evidence="3">
    <location>
        <begin position="43"/>
        <end position="119"/>
    </location>
</feature>
<dbReference type="EMBL" id="FNSQ01000005">
    <property type="protein sequence ID" value="SEB61208.1"/>
    <property type="molecule type" value="Genomic_DNA"/>
</dbReference>
<dbReference type="SUPFAM" id="SSF54637">
    <property type="entry name" value="Thioesterase/thiol ester dehydrase-isomerase"/>
    <property type="match status" value="1"/>
</dbReference>
<dbReference type="GO" id="GO:0047617">
    <property type="term" value="F:fatty acyl-CoA hydrolase activity"/>
    <property type="evidence" value="ECO:0007669"/>
    <property type="project" value="InterPro"/>
</dbReference>
<keyword evidence="2" id="KW-0378">Hydrolase</keyword>
<gene>
    <name evidence="4" type="ORF">SAMN04489807_1519</name>
</gene>
<proteinExistence type="inferred from homology"/>
<organism evidence="4 5">
    <name type="scientific">Microbacterium hydrocarbonoxydans</name>
    <dbReference type="NCBI Taxonomy" id="273678"/>
    <lineage>
        <taxon>Bacteria</taxon>
        <taxon>Bacillati</taxon>
        <taxon>Actinomycetota</taxon>
        <taxon>Actinomycetes</taxon>
        <taxon>Micrococcales</taxon>
        <taxon>Microbacteriaceae</taxon>
        <taxon>Microbacterium</taxon>
    </lineage>
</organism>
<dbReference type="InterPro" id="IPR006683">
    <property type="entry name" value="Thioestr_dom"/>
</dbReference>
<dbReference type="PANTHER" id="PTHR21660:SF1">
    <property type="entry name" value="ACYL-COENZYME A THIOESTERASE 13"/>
    <property type="match status" value="1"/>
</dbReference>
<sequence>MTSFSGIGQKGTFLDHVGGIEESRGAEGSVIRVTVRPEHVNPNGTAHGGLILTLLDFTLGAEVESSLGEGLVGHPITIQLSTSMIGAAALGETLTGTARVRSRTKTMSFVEGEILCGQRVIATATAVFRNPRAAAVSR</sequence>
<dbReference type="Gene3D" id="3.10.129.10">
    <property type="entry name" value="Hotdog Thioesterase"/>
    <property type="match status" value="1"/>
</dbReference>
<dbReference type="InterPro" id="IPR039298">
    <property type="entry name" value="ACOT13"/>
</dbReference>
<evidence type="ECO:0000259" key="3">
    <source>
        <dbReference type="Pfam" id="PF03061"/>
    </source>
</evidence>
<evidence type="ECO:0000313" key="5">
    <source>
        <dbReference type="Proteomes" id="UP000183750"/>
    </source>
</evidence>
<evidence type="ECO:0000256" key="1">
    <source>
        <dbReference type="ARBA" id="ARBA00008324"/>
    </source>
</evidence>
<dbReference type="Proteomes" id="UP000183750">
    <property type="component" value="Unassembled WGS sequence"/>
</dbReference>
<dbReference type="AlphaFoldDB" id="A0A1H4KSY1"/>
<dbReference type="PANTHER" id="PTHR21660">
    <property type="entry name" value="THIOESTERASE SUPERFAMILY MEMBER-RELATED"/>
    <property type="match status" value="1"/>
</dbReference>
<keyword evidence="5" id="KW-1185">Reference proteome</keyword>
<comment type="similarity">
    <text evidence="1">Belongs to the thioesterase PaaI family.</text>
</comment>
<name>A0A1H4KSY1_9MICO</name>
<dbReference type="Pfam" id="PF03061">
    <property type="entry name" value="4HBT"/>
    <property type="match status" value="1"/>
</dbReference>
<protein>
    <submittedName>
        <fullName evidence="4">Uncharacterized domain 1-containing protein</fullName>
    </submittedName>
</protein>
<dbReference type="RefSeq" id="WP_060927594.1">
    <property type="nucleotide sequence ID" value="NZ_FNSQ01000005.1"/>
</dbReference>
<dbReference type="CDD" id="cd03443">
    <property type="entry name" value="PaaI_thioesterase"/>
    <property type="match status" value="1"/>
</dbReference>
<evidence type="ECO:0000313" key="4">
    <source>
        <dbReference type="EMBL" id="SEB61208.1"/>
    </source>
</evidence>
<evidence type="ECO:0000256" key="2">
    <source>
        <dbReference type="ARBA" id="ARBA00022801"/>
    </source>
</evidence>